<feature type="transmembrane region" description="Helical" evidence="1">
    <location>
        <begin position="96"/>
        <end position="119"/>
    </location>
</feature>
<keyword evidence="4" id="KW-1185">Reference proteome</keyword>
<sequence length="349" mass="38706">MDSAEVAAELFQAFKIALSTAFIGYSVATTLYGITCLQLYLYYRNHQKDSLPLKILVGILWVLDTLTTICVAHTLYTYLVLKLGSTDTIFIIPWSYALQTETVDLITFITQTFFAWQIWKVSKNKFVVLSIELLAASALGLDIEVVVHLFRDPSGASLASPTVWITGSVVQGLDALCDIVITICFIYYLNSRRSGIKPTERIIDNLIVYALSRKGVRRTDKASRVTQIIFVSLDVAFPGQVYWLPFQQTVGKLYVNSVLASLNSRRALRTSNAINLTDASSQERWPISSADVQGHSTVCPMSFASSGEVKAPTRSYVSETSSVSTDDPSIMIVPSFDFREVIWSMAEGV</sequence>
<dbReference type="PANTHER" id="PTHR40465:SF1">
    <property type="entry name" value="DUF6534 DOMAIN-CONTAINING PROTEIN"/>
    <property type="match status" value="1"/>
</dbReference>
<feature type="transmembrane region" description="Helical" evidence="1">
    <location>
        <begin position="22"/>
        <end position="43"/>
    </location>
</feature>
<evidence type="ECO:0000259" key="2">
    <source>
        <dbReference type="Pfam" id="PF20152"/>
    </source>
</evidence>
<name>A0A4S4KX06_9AGAM</name>
<accession>A0A4S4KX06</accession>
<proteinExistence type="predicted"/>
<dbReference type="AlphaFoldDB" id="A0A4S4KX06"/>
<keyword evidence="1" id="KW-0812">Transmembrane</keyword>
<keyword evidence="1" id="KW-1133">Transmembrane helix</keyword>
<evidence type="ECO:0000313" key="4">
    <source>
        <dbReference type="Proteomes" id="UP000308199"/>
    </source>
</evidence>
<feature type="transmembrane region" description="Helical" evidence="1">
    <location>
        <begin position="162"/>
        <end position="189"/>
    </location>
</feature>
<feature type="domain" description="DUF6534" evidence="2">
    <location>
        <begin position="175"/>
        <end position="266"/>
    </location>
</feature>
<protein>
    <recommendedName>
        <fullName evidence="2">DUF6534 domain-containing protein</fullName>
    </recommendedName>
</protein>
<dbReference type="Proteomes" id="UP000308199">
    <property type="component" value="Unassembled WGS sequence"/>
</dbReference>
<evidence type="ECO:0000313" key="3">
    <source>
        <dbReference type="EMBL" id="THH03285.1"/>
    </source>
</evidence>
<dbReference type="Pfam" id="PF20152">
    <property type="entry name" value="DUF6534"/>
    <property type="match status" value="1"/>
</dbReference>
<feature type="transmembrane region" description="Helical" evidence="1">
    <location>
        <begin position="126"/>
        <end position="150"/>
    </location>
</feature>
<keyword evidence="1" id="KW-0472">Membrane</keyword>
<evidence type="ECO:0000256" key="1">
    <source>
        <dbReference type="SAM" id="Phobius"/>
    </source>
</evidence>
<dbReference type="EMBL" id="SGPK01000473">
    <property type="protein sequence ID" value="THH03285.1"/>
    <property type="molecule type" value="Genomic_DNA"/>
</dbReference>
<dbReference type="OrthoDB" id="3270417at2759"/>
<gene>
    <name evidence="3" type="ORF">EW145_g6378</name>
</gene>
<organism evidence="3 4">
    <name type="scientific">Phellinidium pouzarii</name>
    <dbReference type="NCBI Taxonomy" id="167371"/>
    <lineage>
        <taxon>Eukaryota</taxon>
        <taxon>Fungi</taxon>
        <taxon>Dikarya</taxon>
        <taxon>Basidiomycota</taxon>
        <taxon>Agaricomycotina</taxon>
        <taxon>Agaricomycetes</taxon>
        <taxon>Hymenochaetales</taxon>
        <taxon>Hymenochaetaceae</taxon>
        <taxon>Phellinidium</taxon>
    </lineage>
</organism>
<reference evidence="3 4" key="1">
    <citation type="submission" date="2019-02" db="EMBL/GenBank/DDBJ databases">
        <title>Genome sequencing of the rare red list fungi Phellinidium pouzarii.</title>
        <authorList>
            <person name="Buettner E."/>
            <person name="Kellner H."/>
        </authorList>
    </citation>
    <scope>NUCLEOTIDE SEQUENCE [LARGE SCALE GENOMIC DNA]</scope>
    <source>
        <strain evidence="3 4">DSM 108285</strain>
    </source>
</reference>
<comment type="caution">
    <text evidence="3">The sequence shown here is derived from an EMBL/GenBank/DDBJ whole genome shotgun (WGS) entry which is preliminary data.</text>
</comment>
<dbReference type="PANTHER" id="PTHR40465">
    <property type="entry name" value="CHROMOSOME 1, WHOLE GENOME SHOTGUN SEQUENCE"/>
    <property type="match status" value="1"/>
</dbReference>
<dbReference type="InterPro" id="IPR045339">
    <property type="entry name" value="DUF6534"/>
</dbReference>
<feature type="transmembrane region" description="Helical" evidence="1">
    <location>
        <begin position="55"/>
        <end position="76"/>
    </location>
</feature>